<dbReference type="OrthoDB" id="20450at2759"/>
<proteinExistence type="predicted"/>
<comment type="caution">
    <text evidence="2">The sequence shown here is derived from an EMBL/GenBank/DDBJ whole genome shotgun (WGS) entry which is preliminary data.</text>
</comment>
<feature type="compositionally biased region" description="Low complexity" evidence="1">
    <location>
        <begin position="78"/>
        <end position="87"/>
    </location>
</feature>
<keyword evidence="3" id="KW-1185">Reference proteome</keyword>
<dbReference type="Proteomes" id="UP000695562">
    <property type="component" value="Unassembled WGS sequence"/>
</dbReference>
<dbReference type="EMBL" id="AJWJ01000288">
    <property type="protein sequence ID" value="KAF2072346.1"/>
    <property type="molecule type" value="Genomic_DNA"/>
</dbReference>
<feature type="region of interest" description="Disordered" evidence="1">
    <location>
        <begin position="78"/>
        <end position="103"/>
    </location>
</feature>
<evidence type="ECO:0000313" key="2">
    <source>
        <dbReference type="EMBL" id="KAF2072346.1"/>
    </source>
</evidence>
<reference evidence="2" key="1">
    <citation type="submission" date="2020-01" db="EMBL/GenBank/DDBJ databases">
        <title>Development of genomics and gene disruption for Polysphondylium violaceum indicates a role for the polyketide synthase stlB in stalk morphogenesis.</title>
        <authorList>
            <person name="Narita B."/>
            <person name="Kawabe Y."/>
            <person name="Kin K."/>
            <person name="Saito T."/>
            <person name="Gibbs R."/>
            <person name="Kuspa A."/>
            <person name="Muzny D."/>
            <person name="Queller D."/>
            <person name="Richards S."/>
            <person name="Strassman J."/>
            <person name="Sucgang R."/>
            <person name="Worley K."/>
            <person name="Schaap P."/>
        </authorList>
    </citation>
    <scope>NUCLEOTIDE SEQUENCE</scope>
    <source>
        <strain evidence="2">QSvi11</strain>
    </source>
</reference>
<protein>
    <submittedName>
        <fullName evidence="2">Uncharacterized protein</fullName>
    </submittedName>
</protein>
<accession>A0A8J4URK1</accession>
<sequence length="123" mass="13931">MSNTDIVYATLVFDKDKEAIKIESNPSDISDEYLKKEFQEDVSQGSIPDLLKSILSIQEKSNIILTDFVNQEKAKSVINNNNSSNDNKANKKRTSEKEIERLDERSNDKVIKIDSSSSDNMTL</sequence>
<evidence type="ECO:0000313" key="3">
    <source>
        <dbReference type="Proteomes" id="UP000695562"/>
    </source>
</evidence>
<feature type="compositionally biased region" description="Basic and acidic residues" evidence="1">
    <location>
        <begin position="93"/>
        <end position="103"/>
    </location>
</feature>
<name>A0A8J4URK1_9MYCE</name>
<organism evidence="2 3">
    <name type="scientific">Polysphondylium violaceum</name>
    <dbReference type="NCBI Taxonomy" id="133409"/>
    <lineage>
        <taxon>Eukaryota</taxon>
        <taxon>Amoebozoa</taxon>
        <taxon>Evosea</taxon>
        <taxon>Eumycetozoa</taxon>
        <taxon>Dictyostelia</taxon>
        <taxon>Dictyosteliales</taxon>
        <taxon>Dictyosteliaceae</taxon>
        <taxon>Polysphondylium</taxon>
    </lineage>
</organism>
<dbReference type="AlphaFoldDB" id="A0A8J4URK1"/>
<gene>
    <name evidence="2" type="ORF">CYY_006341</name>
</gene>
<evidence type="ECO:0000256" key="1">
    <source>
        <dbReference type="SAM" id="MobiDB-lite"/>
    </source>
</evidence>